<dbReference type="PANTHER" id="PTHR43179:SF12">
    <property type="entry name" value="GALACTOFURANOSYLTRANSFERASE GLFT2"/>
    <property type="match status" value="1"/>
</dbReference>
<dbReference type="Pfam" id="PF00535">
    <property type="entry name" value="Glycos_transf_2"/>
    <property type="match status" value="1"/>
</dbReference>
<keyword evidence="3" id="KW-0328">Glycosyltransferase</keyword>
<dbReference type="RefSeq" id="WP_163978537.1">
    <property type="nucleotide sequence ID" value="NZ_JABFOR010000006.1"/>
</dbReference>
<dbReference type="InterPro" id="IPR029044">
    <property type="entry name" value="Nucleotide-diphossugar_trans"/>
</dbReference>
<gene>
    <name evidence="6" type="ORF">HMI46_07415</name>
</gene>
<comment type="similarity">
    <text evidence="2">Belongs to the glycosyltransferase 2 family.</text>
</comment>
<accession>A0AAP6ZYD3</accession>
<dbReference type="EMBL" id="JABFOR010000006">
    <property type="protein sequence ID" value="NOJ70377.1"/>
    <property type="molecule type" value="Genomic_DNA"/>
</dbReference>
<evidence type="ECO:0000256" key="3">
    <source>
        <dbReference type="ARBA" id="ARBA00022676"/>
    </source>
</evidence>
<name>A0AAP6ZYD3_PAEAL</name>
<evidence type="ECO:0000256" key="4">
    <source>
        <dbReference type="ARBA" id="ARBA00022679"/>
    </source>
</evidence>
<reference evidence="6 7" key="1">
    <citation type="submission" date="2020-05" db="EMBL/GenBank/DDBJ databases">
        <title>Whole genome sequencing and identification of novel metabolites from Paenibacillus alvei strain JR949.</title>
        <authorList>
            <person name="Rajendhran J."/>
            <person name="Sree Pranav P."/>
            <person name="Mahalakshmi B."/>
            <person name="Karthikeyan R."/>
        </authorList>
    </citation>
    <scope>NUCLEOTIDE SEQUENCE [LARGE SCALE GENOMIC DNA]</scope>
    <source>
        <strain evidence="6 7">JR949</strain>
    </source>
</reference>
<dbReference type="GO" id="GO:0016757">
    <property type="term" value="F:glycosyltransferase activity"/>
    <property type="evidence" value="ECO:0007669"/>
    <property type="project" value="UniProtKB-KW"/>
</dbReference>
<dbReference type="Proteomes" id="UP000552038">
    <property type="component" value="Unassembled WGS sequence"/>
</dbReference>
<protein>
    <submittedName>
        <fullName evidence="6">Glycosyltransferase</fullName>
    </submittedName>
</protein>
<feature type="domain" description="Glycosyltransferase 2-like" evidence="5">
    <location>
        <begin position="7"/>
        <end position="167"/>
    </location>
</feature>
<comment type="caution">
    <text evidence="6">The sequence shown here is derived from an EMBL/GenBank/DDBJ whole genome shotgun (WGS) entry which is preliminary data.</text>
</comment>
<evidence type="ECO:0000256" key="2">
    <source>
        <dbReference type="ARBA" id="ARBA00006739"/>
    </source>
</evidence>
<comment type="pathway">
    <text evidence="1">Cell wall biogenesis; cell wall polysaccharide biosynthesis.</text>
</comment>
<dbReference type="AlphaFoldDB" id="A0AAP6ZYD3"/>
<organism evidence="6 7">
    <name type="scientific">Paenibacillus alvei</name>
    <name type="common">Bacillus alvei</name>
    <dbReference type="NCBI Taxonomy" id="44250"/>
    <lineage>
        <taxon>Bacteria</taxon>
        <taxon>Bacillati</taxon>
        <taxon>Bacillota</taxon>
        <taxon>Bacilli</taxon>
        <taxon>Bacillales</taxon>
        <taxon>Paenibacillaceae</taxon>
        <taxon>Paenibacillus</taxon>
    </lineage>
</organism>
<dbReference type="Gene3D" id="3.90.550.10">
    <property type="entry name" value="Spore Coat Polysaccharide Biosynthesis Protein SpsA, Chain A"/>
    <property type="match status" value="1"/>
</dbReference>
<evidence type="ECO:0000313" key="7">
    <source>
        <dbReference type="Proteomes" id="UP000552038"/>
    </source>
</evidence>
<proteinExistence type="inferred from homology"/>
<keyword evidence="4" id="KW-0808">Transferase</keyword>
<evidence type="ECO:0000256" key="1">
    <source>
        <dbReference type="ARBA" id="ARBA00004776"/>
    </source>
</evidence>
<dbReference type="PANTHER" id="PTHR43179">
    <property type="entry name" value="RHAMNOSYLTRANSFERASE WBBL"/>
    <property type="match status" value="1"/>
</dbReference>
<evidence type="ECO:0000259" key="5">
    <source>
        <dbReference type="Pfam" id="PF00535"/>
    </source>
</evidence>
<sequence>MTAPLFSIAILVLNQMDMTRQCIQTIRAHSSQHVPILIIDNGSDPAYQEELRGLGDYYLRNETNIGVIPAMNQAWQLLDTPYIMYLHNDLFILEPHFDAKINRILAAIPYVGVAGFGGGHSVDCRGARTSFTSNMINAELYGTRMQQEFVPSVVLDGMCLIVRKELILEIGGIALQYPVHHYYDLDICLESIYRGYKIITINIAINHVGSQTSSQADYTLWLAQYGHTEHTLHGHNQQIFYQKWGHKQSVIVDSYFNYFDVNGQIPMKV</sequence>
<evidence type="ECO:0000313" key="6">
    <source>
        <dbReference type="EMBL" id="NOJ70377.1"/>
    </source>
</evidence>
<dbReference type="SUPFAM" id="SSF53448">
    <property type="entry name" value="Nucleotide-diphospho-sugar transferases"/>
    <property type="match status" value="1"/>
</dbReference>
<dbReference type="InterPro" id="IPR001173">
    <property type="entry name" value="Glyco_trans_2-like"/>
</dbReference>